<name>A0A1T4ZX31_9SPHN</name>
<proteinExistence type="predicted"/>
<sequence>MKPRPSKKAFFALTAGVASLAAVAAFAQESLLPPGFGNQPPPANRPQPAAPAPAQPAAGPTQATPAAPGASPAPTLTLDPAIFASAEPGAPVAPVEELPPSARRSIDAVGPLAGLGPNAWGMADGRFLSTLMRRLDAPIVSRWASITLRRALLTRVGTPDHVSAPDWIAERAWLLLRMGEADGARMLIEGVDVDRFNAKLYAVAGQSALAGADAAGLCALADGGAIRSREAVWPMARAICAALSGDTAIADVLMDQARRRTRDPQGIDVQLAERMMGVNGAGRRSISVEWTGVNQLTAWRFGMASALGLTVPADLYRTVGPQVVAWSARAPMIPPAERLDAAMTAARLGVFSNSALVDLYAQAADESGDFSSDTPAGRLRLCYAGDDVGARLSAMRGFWSGEGQGDGKQVDRYAGLILTARAAARIAPDSDHVSDVAGLIGSMMSAGLDRKAAAWAPVVAGMSAGKGDDAWAILAVGTPRTVVDLSADRLSAVADSWSEENPQKLRLLLAALAGLDRLQTEEQMRLLQEYQVGFDNRSNWGRLLLQAADRKEPATVALLVAVGMQKTGWSGLSSAMFATMIRALHDVGLDGEARMIAAEAMTRL</sequence>
<keyword evidence="4" id="KW-1185">Reference proteome</keyword>
<gene>
    <name evidence="3" type="ORF">SAMN06295920_101306</name>
</gene>
<feature type="compositionally biased region" description="Pro residues" evidence="1">
    <location>
        <begin position="39"/>
        <end position="54"/>
    </location>
</feature>
<dbReference type="Proteomes" id="UP000189818">
    <property type="component" value="Unassembled WGS sequence"/>
</dbReference>
<dbReference type="OrthoDB" id="7388088at2"/>
<organism evidence="3 4">
    <name type="scientific">Rhizorhabdus histidinilytica</name>
    <dbReference type="NCBI Taxonomy" id="439228"/>
    <lineage>
        <taxon>Bacteria</taxon>
        <taxon>Pseudomonadati</taxon>
        <taxon>Pseudomonadota</taxon>
        <taxon>Alphaproteobacteria</taxon>
        <taxon>Sphingomonadales</taxon>
        <taxon>Sphingomonadaceae</taxon>
        <taxon>Rhizorhabdus</taxon>
    </lineage>
</organism>
<evidence type="ECO:0000313" key="3">
    <source>
        <dbReference type="EMBL" id="SKB27049.1"/>
    </source>
</evidence>
<feature type="compositionally biased region" description="Low complexity" evidence="1">
    <location>
        <begin position="55"/>
        <end position="74"/>
    </location>
</feature>
<feature type="chain" id="PRO_5012888389" evidence="2">
    <location>
        <begin position="28"/>
        <end position="604"/>
    </location>
</feature>
<dbReference type="RefSeq" id="WP_079646272.1">
    <property type="nucleotide sequence ID" value="NZ_FUYM01000001.1"/>
</dbReference>
<accession>A0A1T4ZX31</accession>
<dbReference type="EMBL" id="FUYM01000001">
    <property type="protein sequence ID" value="SKB27049.1"/>
    <property type="molecule type" value="Genomic_DNA"/>
</dbReference>
<evidence type="ECO:0000256" key="1">
    <source>
        <dbReference type="SAM" id="MobiDB-lite"/>
    </source>
</evidence>
<keyword evidence="2" id="KW-0732">Signal</keyword>
<dbReference type="AlphaFoldDB" id="A0A1T4ZX31"/>
<reference evidence="4" key="1">
    <citation type="submission" date="2017-02" db="EMBL/GenBank/DDBJ databases">
        <authorList>
            <person name="Varghese N."/>
            <person name="Submissions S."/>
        </authorList>
    </citation>
    <scope>NUCLEOTIDE SEQUENCE [LARGE SCALE GENOMIC DNA]</scope>
    <source>
        <strain evidence="4">UM2</strain>
    </source>
</reference>
<feature type="region of interest" description="Disordered" evidence="1">
    <location>
        <begin position="31"/>
        <end position="74"/>
    </location>
</feature>
<protein>
    <submittedName>
        <fullName evidence="3">Uncharacterized protein</fullName>
    </submittedName>
</protein>
<evidence type="ECO:0000313" key="4">
    <source>
        <dbReference type="Proteomes" id="UP000189818"/>
    </source>
</evidence>
<evidence type="ECO:0000256" key="2">
    <source>
        <dbReference type="SAM" id="SignalP"/>
    </source>
</evidence>
<dbReference type="STRING" id="439228.SAMN06295920_101306"/>
<feature type="signal peptide" evidence="2">
    <location>
        <begin position="1"/>
        <end position="27"/>
    </location>
</feature>